<keyword evidence="5 6" id="KW-0833">Ubl conjugation pathway</keyword>
<dbReference type="Gene3D" id="2.130.10.30">
    <property type="entry name" value="Regulator of chromosome condensation 1/beta-lactamase-inhibitor protein II"/>
    <property type="match status" value="2"/>
</dbReference>
<dbReference type="InterPro" id="IPR035983">
    <property type="entry name" value="Hect_E3_ubiquitin_ligase"/>
</dbReference>
<evidence type="ECO:0000256" key="1">
    <source>
        <dbReference type="ARBA" id="ARBA00004496"/>
    </source>
</evidence>
<dbReference type="GO" id="GO:0006511">
    <property type="term" value="P:ubiquitin-dependent protein catabolic process"/>
    <property type="evidence" value="ECO:0007669"/>
    <property type="project" value="TreeGrafter"/>
</dbReference>
<evidence type="ECO:0000256" key="2">
    <source>
        <dbReference type="ARBA" id="ARBA00022490"/>
    </source>
</evidence>
<feature type="repeat" description="RCC1" evidence="7">
    <location>
        <begin position="103"/>
        <end position="152"/>
    </location>
</feature>
<gene>
    <name evidence="9" type="ORF">fugu_012742</name>
</gene>
<name>A0A4Z2C697_9TELE</name>
<proteinExistence type="predicted"/>
<dbReference type="SUPFAM" id="SSF50985">
    <property type="entry name" value="RCC1/BLIP-II"/>
    <property type="match status" value="1"/>
</dbReference>
<dbReference type="GO" id="GO:0005737">
    <property type="term" value="C:cytoplasm"/>
    <property type="evidence" value="ECO:0007669"/>
    <property type="project" value="UniProtKB-SubCell"/>
</dbReference>
<evidence type="ECO:0000256" key="3">
    <source>
        <dbReference type="ARBA" id="ARBA00022679"/>
    </source>
</evidence>
<dbReference type="Pfam" id="PF00415">
    <property type="entry name" value="RCC1"/>
    <property type="match status" value="4"/>
</dbReference>
<dbReference type="PROSITE" id="PS00626">
    <property type="entry name" value="RCC1_2"/>
    <property type="match status" value="2"/>
</dbReference>
<evidence type="ECO:0000256" key="5">
    <source>
        <dbReference type="ARBA" id="ARBA00022786"/>
    </source>
</evidence>
<dbReference type="EMBL" id="SWLE01000005">
    <property type="protein sequence ID" value="TNM99709.1"/>
    <property type="molecule type" value="Genomic_DNA"/>
</dbReference>
<feature type="repeat" description="RCC1" evidence="7">
    <location>
        <begin position="53"/>
        <end position="102"/>
    </location>
</feature>
<dbReference type="PROSITE" id="PS50237">
    <property type="entry name" value="HECT"/>
    <property type="match status" value="1"/>
</dbReference>
<evidence type="ECO:0000313" key="10">
    <source>
        <dbReference type="Proteomes" id="UP000516260"/>
    </source>
</evidence>
<dbReference type="PANTHER" id="PTHR45622:SF5">
    <property type="entry name" value="E3 UBIQUITIN-PROTEIN LIGASE HERC4-RELATED"/>
    <property type="match status" value="1"/>
</dbReference>
<dbReference type="Pfam" id="PF00632">
    <property type="entry name" value="HECT"/>
    <property type="match status" value="1"/>
</dbReference>
<organism evidence="9 10">
    <name type="scientific">Takifugu bimaculatus</name>
    <dbReference type="NCBI Taxonomy" id="433685"/>
    <lineage>
        <taxon>Eukaryota</taxon>
        <taxon>Metazoa</taxon>
        <taxon>Chordata</taxon>
        <taxon>Craniata</taxon>
        <taxon>Vertebrata</taxon>
        <taxon>Euteleostomi</taxon>
        <taxon>Actinopterygii</taxon>
        <taxon>Neopterygii</taxon>
        <taxon>Teleostei</taxon>
        <taxon>Neoteleostei</taxon>
        <taxon>Acanthomorphata</taxon>
        <taxon>Eupercaria</taxon>
        <taxon>Tetraodontiformes</taxon>
        <taxon>Tetradontoidea</taxon>
        <taxon>Tetraodontidae</taxon>
        <taxon>Takifugu</taxon>
    </lineage>
</organism>
<dbReference type="CDD" id="cd00078">
    <property type="entry name" value="HECTc"/>
    <property type="match status" value="1"/>
</dbReference>
<dbReference type="PROSITE" id="PS50012">
    <property type="entry name" value="RCC1_3"/>
    <property type="match status" value="3"/>
</dbReference>
<dbReference type="Gene3D" id="3.30.2410.10">
    <property type="entry name" value="Hect, E3 ligase catalytic domain"/>
    <property type="match status" value="1"/>
</dbReference>
<dbReference type="AlphaFoldDB" id="A0A4Z2C697"/>
<dbReference type="FunFam" id="3.30.2160.10:FF:000004">
    <property type="entry name" value="probable E3 ubiquitin-protein ligase HERC4 isoform X1"/>
    <property type="match status" value="1"/>
</dbReference>
<evidence type="ECO:0000259" key="8">
    <source>
        <dbReference type="PROSITE" id="PS50237"/>
    </source>
</evidence>
<dbReference type="Proteomes" id="UP000516260">
    <property type="component" value="Chromosome 13"/>
</dbReference>
<feature type="domain" description="HECT" evidence="8">
    <location>
        <begin position="673"/>
        <end position="1000"/>
    </location>
</feature>
<dbReference type="Gene3D" id="3.90.1750.10">
    <property type="entry name" value="Hect, E3 ligase catalytic domains"/>
    <property type="match status" value="1"/>
</dbReference>
<accession>A0A4Z2C697</accession>
<comment type="subcellular location">
    <subcellularLocation>
        <location evidence="1">Cytoplasm</location>
    </subcellularLocation>
</comment>
<keyword evidence="2" id="KW-0963">Cytoplasm</keyword>
<keyword evidence="4" id="KW-0677">Repeat</keyword>
<keyword evidence="10" id="KW-1185">Reference proteome</keyword>
<dbReference type="PANTHER" id="PTHR45622">
    <property type="entry name" value="UBIQUITIN-PROTEIN LIGASE E3A-RELATED"/>
    <property type="match status" value="1"/>
</dbReference>
<dbReference type="PRINTS" id="PR00633">
    <property type="entry name" value="RCCNDNSATION"/>
</dbReference>
<dbReference type="SMART" id="SM00119">
    <property type="entry name" value="HECTc"/>
    <property type="match status" value="1"/>
</dbReference>
<evidence type="ECO:0000256" key="4">
    <source>
        <dbReference type="ARBA" id="ARBA00022737"/>
    </source>
</evidence>
<dbReference type="InterPro" id="IPR009091">
    <property type="entry name" value="RCC1/BLIP-II"/>
</dbReference>
<evidence type="ECO:0000256" key="6">
    <source>
        <dbReference type="PROSITE-ProRule" id="PRU00104"/>
    </source>
</evidence>
<comment type="caution">
    <text evidence="9">The sequence shown here is derived from an EMBL/GenBank/DDBJ whole genome shotgun (WGS) entry which is preliminary data.</text>
</comment>
<reference evidence="9 10" key="1">
    <citation type="submission" date="2019-04" db="EMBL/GenBank/DDBJ databases">
        <title>The sequence and de novo assembly of Takifugu bimaculatus genome using PacBio and Hi-C technologies.</title>
        <authorList>
            <person name="Xu P."/>
            <person name="Liu B."/>
            <person name="Zhou Z."/>
        </authorList>
    </citation>
    <scope>NUCLEOTIDE SEQUENCE [LARGE SCALE GENOMIC DNA]</scope>
    <source>
        <strain evidence="9">TB-2018</strain>
        <tissue evidence="9">Muscle</tissue>
    </source>
</reference>
<protein>
    <recommendedName>
        <fullName evidence="8">HECT domain-containing protein</fullName>
    </recommendedName>
</protein>
<dbReference type="GO" id="GO:0061630">
    <property type="term" value="F:ubiquitin protein ligase activity"/>
    <property type="evidence" value="ECO:0007669"/>
    <property type="project" value="TreeGrafter"/>
</dbReference>
<dbReference type="Gene3D" id="3.30.2160.10">
    <property type="entry name" value="Hect, E3 ligase catalytic domain"/>
    <property type="match status" value="1"/>
</dbReference>
<dbReference type="GO" id="GO:0016567">
    <property type="term" value="P:protein ubiquitination"/>
    <property type="evidence" value="ECO:0007669"/>
    <property type="project" value="TreeGrafter"/>
</dbReference>
<dbReference type="InterPro" id="IPR000569">
    <property type="entry name" value="HECT_dom"/>
</dbReference>
<dbReference type="SUPFAM" id="SSF56204">
    <property type="entry name" value="Hect, E3 ligase catalytic domain"/>
    <property type="match status" value="1"/>
</dbReference>
<feature type="repeat" description="RCC1" evidence="7">
    <location>
        <begin position="1"/>
        <end position="52"/>
    </location>
</feature>
<sequence>MLCWGNASYGQLGLGGIDEEIVIEPRKCEFFHGKKVCDVGCGLKHTVFLLDDGTVYTCGCNDLGQLGHEKPRKKPEHVVALDAQIIVAVSGGESHTLALNDKGQIFSWGLGSDGQLGLNNFEECVRVPRNIKCLSDVQIAQGVKSSPGAKINLDNLGWECMDPVSPLLRSYSPYRAFLLPSYPQVVLTVLPSPSQAQCLVGGGTSLVSLALTTPMVAAEFLKTLQCIETLDSKLTFLFCFHRPLVPSSSEVAEISESNLCLLWRRSHSSTDKGMQHTLAFTPSSGKMYSFGLGGNGQLGTRSTCNRKSPAPVKGPFVASAAPIESGKKWHHKSPGKILFENNLPLLCVSFHMVKISMWKLFNPLPLSYVTYSEIDLVFSSASCLNGSFLATSNPDHFNTSSKFSGVDMNMARLLFHRVIQHDHPEISQQIAASLEKNLLPRLTNSPPDIESLRLYLTLPECPLFSDQNNYVTITIPFAKSIIMLKEAALKVLGNWWSTFEGMLFQRLVELYKEVVVYLLRMHKLGIPSIEQRIFNCFLDTSLRFLKMLHAVSEKAGHIIEYDKFYIHELDDLVDIRNDYITWFQRQMFPSVSPSGPDSLVTLCRYPFVFDAQAKTTLLQTDAVLQMQMAVDQAQMQNLSSLFMPVESVNPCLILIVRRDNIVGDTMEVLRKSKNVDYKKPLKVIFVGEEAVDAGGVRKEFFLLIMKELMDPKYGMFRYYEESRLIWFSNKTFEEFDLFNLIGIICGLAIYNLTIVELQFPVALYKKLLKKKPTLDDLKELTPDVGRSLQALLDYPEDDLEETFCLNFTITEENYGATEVFELIPNGENISVNKSNRQEFVNAYVDYVFNTSVAPLFEYFYAGFHKVCGGKVLELFQPNELQAMVIGNTSYDWAELEKSTEYKGEYWKDHPTITLFWEVFHSLPLQKKKQFLLFLTGSDRIPILGMKSLKLVIQPTGGGEHYLPVAHTCFNLLDLPKYTSTETLREKLLHAIDHNQGFNLA</sequence>
<evidence type="ECO:0000313" key="9">
    <source>
        <dbReference type="EMBL" id="TNM99709.1"/>
    </source>
</evidence>
<dbReference type="InterPro" id="IPR051709">
    <property type="entry name" value="Ub-ligase/GTPase-reg"/>
</dbReference>
<evidence type="ECO:0000256" key="7">
    <source>
        <dbReference type="PROSITE-ProRule" id="PRU00235"/>
    </source>
</evidence>
<dbReference type="FunFam" id="3.30.2410.10:FF:000003">
    <property type="entry name" value="probable E3 ubiquitin-protein ligase HERC4 isoform X1"/>
    <property type="match status" value="1"/>
</dbReference>
<dbReference type="InterPro" id="IPR000408">
    <property type="entry name" value="Reg_chr_condens"/>
</dbReference>
<keyword evidence="3" id="KW-0808">Transferase</keyword>
<feature type="active site" description="Glycyl thioester intermediate" evidence="6">
    <location>
        <position position="968"/>
    </location>
</feature>